<comment type="caution">
    <text evidence="1">The sequence shown here is derived from an EMBL/GenBank/DDBJ whole genome shotgun (WGS) entry which is preliminary data.</text>
</comment>
<gene>
    <name evidence="1" type="ORF">Plil01_001265300</name>
</gene>
<evidence type="ECO:0000313" key="1">
    <source>
        <dbReference type="EMBL" id="GMF29757.1"/>
    </source>
</evidence>
<keyword evidence="2" id="KW-1185">Reference proteome</keyword>
<accession>A0A9W6UCX3</accession>
<sequence>MEAALCIRLADRNSSAAARPSACRALWKLPRVALVYCITVIQFASFELSCGATVTNTEIPDLTHNQYHHHDCIHDAKADAFERTVDLESLTNHQEFKVHQSKPIESSARSHVIDAFLETVGLPTTFTQRRLETSTTSASFQPLRIAFDISKLYS</sequence>
<reference evidence="1" key="1">
    <citation type="submission" date="2023-04" db="EMBL/GenBank/DDBJ databases">
        <title>Phytophthora lilii NBRC 32176.</title>
        <authorList>
            <person name="Ichikawa N."/>
            <person name="Sato H."/>
            <person name="Tonouchi N."/>
        </authorList>
    </citation>
    <scope>NUCLEOTIDE SEQUENCE</scope>
    <source>
        <strain evidence="1">NBRC 32176</strain>
    </source>
</reference>
<dbReference type="AlphaFoldDB" id="A0A9W6UCX3"/>
<protein>
    <submittedName>
        <fullName evidence="1">Unnamed protein product</fullName>
    </submittedName>
</protein>
<dbReference type="Proteomes" id="UP001165083">
    <property type="component" value="Unassembled WGS sequence"/>
</dbReference>
<name>A0A9W6UCX3_9STRA</name>
<evidence type="ECO:0000313" key="2">
    <source>
        <dbReference type="Proteomes" id="UP001165083"/>
    </source>
</evidence>
<proteinExistence type="predicted"/>
<organism evidence="1 2">
    <name type="scientific">Phytophthora lilii</name>
    <dbReference type="NCBI Taxonomy" id="2077276"/>
    <lineage>
        <taxon>Eukaryota</taxon>
        <taxon>Sar</taxon>
        <taxon>Stramenopiles</taxon>
        <taxon>Oomycota</taxon>
        <taxon>Peronosporomycetes</taxon>
        <taxon>Peronosporales</taxon>
        <taxon>Peronosporaceae</taxon>
        <taxon>Phytophthora</taxon>
    </lineage>
</organism>
<dbReference type="EMBL" id="BSXW01000796">
    <property type="protein sequence ID" value="GMF29757.1"/>
    <property type="molecule type" value="Genomic_DNA"/>
</dbReference>